<dbReference type="SUPFAM" id="SSF56112">
    <property type="entry name" value="Protein kinase-like (PK-like)"/>
    <property type="match status" value="1"/>
</dbReference>
<dbReference type="FunFam" id="3.30.200.20:FF:000040">
    <property type="entry name" value="Dual specificity mitogen-activated protein kinase kinase"/>
    <property type="match status" value="1"/>
</dbReference>
<dbReference type="InterPro" id="IPR008949">
    <property type="entry name" value="Isoprenoid_synthase_dom_sf"/>
</dbReference>
<reference evidence="10" key="1">
    <citation type="submission" date="2023-03" db="EMBL/GenBank/DDBJ databases">
        <title>Mating type loci evolution in Malassezia.</title>
        <authorList>
            <person name="Coelho M.A."/>
        </authorList>
    </citation>
    <scope>NUCLEOTIDE SEQUENCE</scope>
    <source>
        <strain evidence="10">CBS 7876</strain>
    </source>
</reference>
<dbReference type="PROSITE" id="PS50011">
    <property type="entry name" value="PROTEIN_KINASE_DOM"/>
    <property type="match status" value="1"/>
</dbReference>
<dbReference type="Gene3D" id="1.10.600.10">
    <property type="entry name" value="Farnesyl Diphosphate Synthase"/>
    <property type="match status" value="1"/>
</dbReference>
<feature type="domain" description="Protein kinase" evidence="9">
    <location>
        <begin position="475"/>
        <end position="734"/>
    </location>
</feature>
<gene>
    <name evidence="10" type="primary">STE7</name>
    <name evidence="10" type="ORF">MOBT1_002954</name>
</gene>
<keyword evidence="11" id="KW-1185">Reference proteome</keyword>
<evidence type="ECO:0000259" key="9">
    <source>
        <dbReference type="PROSITE" id="PS50011"/>
    </source>
</evidence>
<evidence type="ECO:0000313" key="11">
    <source>
        <dbReference type="Proteomes" id="UP001214603"/>
    </source>
</evidence>
<feature type="compositionally biased region" description="Low complexity" evidence="8">
    <location>
        <begin position="685"/>
        <end position="698"/>
    </location>
</feature>
<protein>
    <submittedName>
        <fullName evidence="10">Mitogen-activated protein kinase kinase</fullName>
        <ecNumber evidence="10">2.7.12.2</ecNumber>
    </submittedName>
</protein>
<keyword evidence="3 7" id="KW-0547">Nucleotide-binding</keyword>
<proteinExistence type="inferred from homology"/>
<keyword evidence="1" id="KW-0723">Serine/threonine-protein kinase</keyword>
<evidence type="ECO:0000256" key="6">
    <source>
        <dbReference type="ARBA" id="ARBA00038035"/>
    </source>
</evidence>
<dbReference type="Proteomes" id="UP001214603">
    <property type="component" value="Chromosome 7"/>
</dbReference>
<dbReference type="InterPro" id="IPR050915">
    <property type="entry name" value="MAP_kinase_kinase"/>
</dbReference>
<keyword evidence="2 10" id="KW-0808">Transferase</keyword>
<dbReference type="PROSITE" id="PS00107">
    <property type="entry name" value="PROTEIN_KINASE_ATP"/>
    <property type="match status" value="1"/>
</dbReference>
<dbReference type="PANTHER" id="PTHR47448:SF1">
    <property type="entry name" value="SERINE_THREONINE-PROTEIN KINASE STE7 HOMOLOG"/>
    <property type="match status" value="1"/>
</dbReference>
<name>A0AAF0IUF7_9BASI</name>
<dbReference type="Pfam" id="PF00069">
    <property type="entry name" value="Pkinase"/>
    <property type="match status" value="1"/>
</dbReference>
<keyword evidence="4 10" id="KW-0418">Kinase</keyword>
<organism evidence="10 11">
    <name type="scientific">Malassezia obtusa</name>
    <dbReference type="NCBI Taxonomy" id="76774"/>
    <lineage>
        <taxon>Eukaryota</taxon>
        <taxon>Fungi</taxon>
        <taxon>Dikarya</taxon>
        <taxon>Basidiomycota</taxon>
        <taxon>Ustilaginomycotina</taxon>
        <taxon>Malasseziomycetes</taxon>
        <taxon>Malasseziales</taxon>
        <taxon>Malasseziaceae</taxon>
        <taxon>Malassezia</taxon>
    </lineage>
</organism>
<dbReference type="GO" id="GO:0004674">
    <property type="term" value="F:protein serine/threonine kinase activity"/>
    <property type="evidence" value="ECO:0007669"/>
    <property type="project" value="UniProtKB-KW"/>
</dbReference>
<feature type="region of interest" description="Disordered" evidence="8">
    <location>
        <begin position="683"/>
        <end position="704"/>
    </location>
</feature>
<dbReference type="AlphaFoldDB" id="A0AAF0IUF7"/>
<evidence type="ECO:0000313" key="10">
    <source>
        <dbReference type="EMBL" id="WFD04249.1"/>
    </source>
</evidence>
<dbReference type="InterPro" id="IPR000719">
    <property type="entry name" value="Prot_kinase_dom"/>
</dbReference>
<accession>A0AAF0IUF7</accession>
<dbReference type="GO" id="GO:0005524">
    <property type="term" value="F:ATP binding"/>
    <property type="evidence" value="ECO:0007669"/>
    <property type="project" value="UniProtKB-UniRule"/>
</dbReference>
<dbReference type="SUPFAM" id="SSF48576">
    <property type="entry name" value="Terpenoid synthases"/>
    <property type="match status" value="2"/>
</dbReference>
<dbReference type="Gene3D" id="1.10.510.10">
    <property type="entry name" value="Transferase(Phosphotransferase) domain 1"/>
    <property type="match status" value="1"/>
</dbReference>
<dbReference type="InterPro" id="IPR017441">
    <property type="entry name" value="Protein_kinase_ATP_BS"/>
</dbReference>
<evidence type="ECO:0000256" key="3">
    <source>
        <dbReference type="ARBA" id="ARBA00022741"/>
    </source>
</evidence>
<evidence type="ECO:0000256" key="5">
    <source>
        <dbReference type="ARBA" id="ARBA00022840"/>
    </source>
</evidence>
<dbReference type="InterPro" id="IPR002060">
    <property type="entry name" value="Squ/phyt_synthse"/>
</dbReference>
<evidence type="ECO:0000256" key="7">
    <source>
        <dbReference type="PROSITE-ProRule" id="PRU10141"/>
    </source>
</evidence>
<dbReference type="PROSITE" id="PS00108">
    <property type="entry name" value="PROTEIN_KINASE_ST"/>
    <property type="match status" value="1"/>
</dbReference>
<dbReference type="InterPro" id="IPR011009">
    <property type="entry name" value="Kinase-like_dom_sf"/>
</dbReference>
<keyword evidence="5 7" id="KW-0067">ATP-binding</keyword>
<dbReference type="GO" id="GO:0004708">
    <property type="term" value="F:MAP kinase kinase activity"/>
    <property type="evidence" value="ECO:0007669"/>
    <property type="project" value="UniProtKB-EC"/>
</dbReference>
<evidence type="ECO:0000256" key="8">
    <source>
        <dbReference type="SAM" id="MobiDB-lite"/>
    </source>
</evidence>
<dbReference type="Pfam" id="PF00494">
    <property type="entry name" value="SQS_PSY"/>
    <property type="match status" value="2"/>
</dbReference>
<evidence type="ECO:0000256" key="2">
    <source>
        <dbReference type="ARBA" id="ARBA00022679"/>
    </source>
</evidence>
<dbReference type="SMART" id="SM00220">
    <property type="entry name" value="S_TKc"/>
    <property type="match status" value="1"/>
</dbReference>
<comment type="similarity">
    <text evidence="6">Belongs to the protein kinase superfamily. STE Ser/Thr protein kinase family. MAP kinase kinase subfamily.</text>
</comment>
<sequence length="734" mass="80756">MLVRAVHGVRHGLVRCASTQAAAPVTVEQSLRDTVRTRDYPAFLTHFSYARALQPHFFALRAFNVELASIKDIVSNELVGRVRMQWWRDAIQGIYHVRVALTQDRPPKHPVALGLRDAVFDPRVAATGGLVQDHFLAIIDAREADLGDPLAPPSLAELEQYAESTSSRMLYLLLNLQGISERPVDEIFSHLGKAMGLSILVGSLPFHTHPPARPRSGGGNIPGMAGGSRYAPQGNVVPRTPTLPLPLEYLLQFNVTQEDVFRNGIHAHGLRDAIFYTATRANDYLITAQTQLRDTYGGRMPDAAVAPMLLAVHTREFLKQLEAYDFNPRKTRNFKGLLLKDTTASNAEQVSPLDESGRSFTRMMRPLEESRDSSAYDSLAGVALGPRAATRLELPDWFSPRLRQPNTTPPYAGAPEQAYGIPTSAAGLSSEAQGELDLSAAPTTKGHKELSQQLNGMRLNDNEASERLELKNSNLRTICELGSGNGGTVSKVEHIPTGIVMAKKVVYIDAKPEVRKQILRELQILHECQSQYIVGFYGACLSDIHIYMCMEYMDVGSLDSIYSKHGAIDVDVCGKIVVTVVHGLSYLYEVHRIIHRDVKPSNILVNRRGQIKLCDFGVSGELINSIADTFVGTSTYMSPERIQGDQYSIKSDVWSLGITMIEIAHGCFPFALDCEDTLHAPGQSTTTAANAGGATRGAPQQRQAPPMSILELLQHIVYEPPPQLNPDMQFPPLM</sequence>
<evidence type="ECO:0000256" key="1">
    <source>
        <dbReference type="ARBA" id="ARBA00022527"/>
    </source>
</evidence>
<feature type="binding site" evidence="7">
    <location>
        <position position="504"/>
    </location>
    <ligand>
        <name>ATP</name>
        <dbReference type="ChEBI" id="CHEBI:30616"/>
    </ligand>
</feature>
<evidence type="ECO:0000256" key="4">
    <source>
        <dbReference type="ARBA" id="ARBA00022777"/>
    </source>
</evidence>
<dbReference type="EMBL" id="CP119940">
    <property type="protein sequence ID" value="WFD04249.1"/>
    <property type="molecule type" value="Genomic_DNA"/>
</dbReference>
<dbReference type="PANTHER" id="PTHR47448">
    <property type="entry name" value="DUAL SPECIFICITY MITOGEN-ACTIVATED PROTEIN KINASE KINASE DSOR1-LIKE PROTEIN"/>
    <property type="match status" value="1"/>
</dbReference>
<dbReference type="Gene3D" id="3.30.200.20">
    <property type="entry name" value="Phosphorylase Kinase, domain 1"/>
    <property type="match status" value="1"/>
</dbReference>
<dbReference type="EC" id="2.7.12.2" evidence="10"/>
<dbReference type="InterPro" id="IPR008271">
    <property type="entry name" value="Ser/Thr_kinase_AS"/>
</dbReference>